<keyword evidence="4" id="KW-1133">Transmembrane helix</keyword>
<dbReference type="AlphaFoldDB" id="A0A6G8Q5F4"/>
<feature type="transmembrane region" description="Helical" evidence="4">
    <location>
        <begin position="279"/>
        <end position="300"/>
    </location>
</feature>
<feature type="domain" description="Histidine kinase/HSP90-like ATPase" evidence="5">
    <location>
        <begin position="432"/>
        <end position="516"/>
    </location>
</feature>
<dbReference type="GO" id="GO:0016301">
    <property type="term" value="F:kinase activity"/>
    <property type="evidence" value="ECO:0007669"/>
    <property type="project" value="UniProtKB-KW"/>
</dbReference>
<protein>
    <recommendedName>
        <fullName evidence="5">Histidine kinase/HSP90-like ATPase domain-containing protein</fullName>
    </recommendedName>
</protein>
<dbReference type="KEGG" id="rub:GBA63_02650"/>
<feature type="transmembrane region" description="Helical" evidence="4">
    <location>
        <begin position="29"/>
        <end position="49"/>
    </location>
</feature>
<keyword evidence="3" id="KW-0902">Two-component regulatory system</keyword>
<keyword evidence="4" id="KW-0472">Membrane</keyword>
<feature type="transmembrane region" description="Helical" evidence="4">
    <location>
        <begin position="159"/>
        <end position="178"/>
    </location>
</feature>
<dbReference type="Gene3D" id="3.30.565.10">
    <property type="entry name" value="Histidine kinase-like ATPase, C-terminal domain"/>
    <property type="match status" value="1"/>
</dbReference>
<organism evidence="6 7">
    <name type="scientific">Rubrobacter tropicus</name>
    <dbReference type="NCBI Taxonomy" id="2653851"/>
    <lineage>
        <taxon>Bacteria</taxon>
        <taxon>Bacillati</taxon>
        <taxon>Actinomycetota</taxon>
        <taxon>Rubrobacteria</taxon>
        <taxon>Rubrobacterales</taxon>
        <taxon>Rubrobacteraceae</taxon>
        <taxon>Rubrobacter</taxon>
    </lineage>
</organism>
<feature type="transmembrane region" description="Helical" evidence="4">
    <location>
        <begin position="252"/>
        <end position="273"/>
    </location>
</feature>
<dbReference type="PANTHER" id="PTHR24421:SF61">
    <property type="entry name" value="OXYGEN SENSOR HISTIDINE KINASE NREB"/>
    <property type="match status" value="1"/>
</dbReference>
<dbReference type="SUPFAM" id="SSF55874">
    <property type="entry name" value="ATPase domain of HSP90 chaperone/DNA topoisomerase II/histidine kinase"/>
    <property type="match status" value="1"/>
</dbReference>
<feature type="transmembrane region" description="Helical" evidence="4">
    <location>
        <begin position="56"/>
        <end position="78"/>
    </location>
</feature>
<feature type="transmembrane region" description="Helical" evidence="4">
    <location>
        <begin position="220"/>
        <end position="240"/>
    </location>
</feature>
<evidence type="ECO:0000256" key="2">
    <source>
        <dbReference type="ARBA" id="ARBA00022777"/>
    </source>
</evidence>
<feature type="transmembrane region" description="Helical" evidence="4">
    <location>
        <begin position="185"/>
        <end position="205"/>
    </location>
</feature>
<keyword evidence="2" id="KW-0418">Kinase</keyword>
<evidence type="ECO:0000259" key="5">
    <source>
        <dbReference type="Pfam" id="PF02518"/>
    </source>
</evidence>
<sequence>MAVFACWVFGALFFATLPAGSGERFLVANALYIGAAVFVMFSLGHAITGAGGRQRLLWCLLGGGVVANFLGDLGWSGLQGGQLGTQGASYQHAAYLVSYLLLVAAMLLLVGLATRRITLVTGLDALCIMLSAGVLTWYFFLGSAVSATGAAGSWEVLSVLSWVLFDAALLFLCLVVLSAPGKPPFTGALTLGFLAFAVADGLYLASRATGSYENAGWPDMIWVLGLACLGLAALDASPVAPEVRARIEPWRVFLFWFGPLSPAVHLAVVLLWGATHPPLPSYAAAGGAIVFLYLALRVALVSSASRRLSEEQEELARRLEGGRVLSELHDTVKQGVHGVSLTLRSALDAARRGEHDEAAQMVSNALRASRETEFQVSRPYDELKTSIHGEGSLRPREYLRHRLVKFEEYFGIKTHEDLQAPLDGLSPMETAAVYRFLVEAFWNVAKHSGAGNMRLESRLVGDLLLVRVRDDGRGFDTTNPPPGLGLDYMRQRAKEVGADFDAISAPGRGTTVQLRFQGRG</sequence>
<evidence type="ECO:0000313" key="7">
    <source>
        <dbReference type="Proteomes" id="UP000501452"/>
    </source>
</evidence>
<dbReference type="RefSeq" id="WP_166173239.1">
    <property type="nucleotide sequence ID" value="NZ_CP045119.1"/>
</dbReference>
<evidence type="ECO:0000256" key="3">
    <source>
        <dbReference type="ARBA" id="ARBA00023012"/>
    </source>
</evidence>
<proteinExistence type="predicted"/>
<dbReference type="PANTHER" id="PTHR24421">
    <property type="entry name" value="NITRATE/NITRITE SENSOR PROTEIN NARX-RELATED"/>
    <property type="match status" value="1"/>
</dbReference>
<dbReference type="InterPro" id="IPR050482">
    <property type="entry name" value="Sensor_HK_TwoCompSys"/>
</dbReference>
<feature type="transmembrane region" description="Helical" evidence="4">
    <location>
        <begin position="117"/>
        <end position="139"/>
    </location>
</feature>
<reference evidence="6 7" key="1">
    <citation type="submission" date="2019-10" db="EMBL/GenBank/DDBJ databases">
        <title>Rubrobacter sp nov SCSIO 52090 isolated from a deep-sea sediment in the South China Sea.</title>
        <authorList>
            <person name="Chen R.W."/>
        </authorList>
    </citation>
    <scope>NUCLEOTIDE SEQUENCE [LARGE SCALE GENOMIC DNA]</scope>
    <source>
        <strain evidence="6 7">SCSIO 52909</strain>
    </source>
</reference>
<dbReference type="InterPro" id="IPR003594">
    <property type="entry name" value="HATPase_dom"/>
</dbReference>
<feature type="transmembrane region" description="Helical" evidence="4">
    <location>
        <begin position="90"/>
        <end position="110"/>
    </location>
</feature>
<dbReference type="Proteomes" id="UP000501452">
    <property type="component" value="Chromosome"/>
</dbReference>
<dbReference type="Pfam" id="PF02518">
    <property type="entry name" value="HATPase_c"/>
    <property type="match status" value="1"/>
</dbReference>
<accession>A0A6G8Q5F4</accession>
<dbReference type="GO" id="GO:0000160">
    <property type="term" value="P:phosphorelay signal transduction system"/>
    <property type="evidence" value="ECO:0007669"/>
    <property type="project" value="UniProtKB-KW"/>
</dbReference>
<dbReference type="InterPro" id="IPR036890">
    <property type="entry name" value="HATPase_C_sf"/>
</dbReference>
<keyword evidence="1" id="KW-0808">Transferase</keyword>
<name>A0A6G8Q5F4_9ACTN</name>
<evidence type="ECO:0000313" key="6">
    <source>
        <dbReference type="EMBL" id="QIN81649.1"/>
    </source>
</evidence>
<keyword evidence="7" id="KW-1185">Reference proteome</keyword>
<keyword evidence="4" id="KW-0812">Transmembrane</keyword>
<dbReference type="EMBL" id="CP045119">
    <property type="protein sequence ID" value="QIN81649.1"/>
    <property type="molecule type" value="Genomic_DNA"/>
</dbReference>
<dbReference type="CDD" id="cd16917">
    <property type="entry name" value="HATPase_UhpB-NarQ-NarX-like"/>
    <property type="match status" value="1"/>
</dbReference>
<gene>
    <name evidence="6" type="ORF">GBA63_02650</name>
</gene>
<evidence type="ECO:0000256" key="4">
    <source>
        <dbReference type="SAM" id="Phobius"/>
    </source>
</evidence>
<evidence type="ECO:0000256" key="1">
    <source>
        <dbReference type="ARBA" id="ARBA00022679"/>
    </source>
</evidence>